<reference evidence="3" key="1">
    <citation type="submission" date="2015-08" db="UniProtKB">
        <authorList>
            <consortium name="WormBaseParasite"/>
        </authorList>
    </citation>
    <scope>IDENTIFICATION</scope>
</reference>
<dbReference type="STRING" id="6248.A0A0K0DZX2"/>
<organism evidence="3">
    <name type="scientific">Strongyloides stercoralis</name>
    <name type="common">Threadworm</name>
    <dbReference type="NCBI Taxonomy" id="6248"/>
    <lineage>
        <taxon>Eukaryota</taxon>
        <taxon>Metazoa</taxon>
        <taxon>Ecdysozoa</taxon>
        <taxon>Nematoda</taxon>
        <taxon>Chromadorea</taxon>
        <taxon>Rhabditida</taxon>
        <taxon>Tylenchina</taxon>
        <taxon>Panagrolaimomorpha</taxon>
        <taxon>Strongyloidoidea</taxon>
        <taxon>Strongyloididae</taxon>
        <taxon>Strongyloides</taxon>
    </lineage>
</organism>
<dbReference type="InterPro" id="IPR006580">
    <property type="entry name" value="Znf_TTF"/>
</dbReference>
<sequence>MTFELTIFSNCKHYLETVFFSAMKRRYESGAVKRKKMREKEEYEKKLKNSLEKYIICSKKQSNKENEIERISEQADNETEQSATSKANIIINEQNSQEKLRQPNELTEYSGKHKDNCVFFNDIALWPLNLTDKMIQYHLINKPCSVGDITTLKVKYEDRNRSYYRNVSDSNFYCVKANGTKELRQWLIYSETSKCIYCYVCKLFSNVQTKFSIGFNDWKNIAKHLRDHETSQGHMKAMLTLQKLSLTAGRIDTHLVQQIESEQKYWRAFLQRIIATVKLLASLGIAFRGHREDTNSNRRGNFLSCIEYLSEFDSFLKVHLQKYSNPGVGKVNYLSHRVCDEFISLMGNEVKKYLVSEVHQAVYYSIIVDSTPDISHVDQLTCILRFVDKNGNIKERFFGFISIENHNSEYLKEIILEFLKESLIDINHCRGQSYDNAANMSGKYNRLQKRIKEHATTATYVPCSSHTLNLIGNCAAEACIGALKYFDFVQNLFVYFSASTRRWNILVNSMKEQTPHIKRISVTRWASRADAVSALKCNYQNIKEVLIQISKTDSEKPISRRQKNWLNFSTIMKQHC</sequence>
<evidence type="ECO:0000313" key="3">
    <source>
        <dbReference type="WBParaSite" id="SSTP_0000278100.1"/>
    </source>
</evidence>
<evidence type="ECO:0000259" key="2">
    <source>
        <dbReference type="SMART" id="SM00597"/>
    </source>
</evidence>
<protein>
    <submittedName>
        <fullName evidence="3">TTF-type domain-containing protein</fullName>
    </submittedName>
</protein>
<dbReference type="AlphaFoldDB" id="A0A0K0DZX2"/>
<feature type="domain" description="TTF-type" evidence="2">
    <location>
        <begin position="175"/>
        <end position="261"/>
    </location>
</feature>
<accession>A0A0K0DZX2</accession>
<proteinExistence type="predicted"/>
<feature type="coiled-coil region" evidence="1">
    <location>
        <begin position="33"/>
        <end position="81"/>
    </location>
</feature>
<dbReference type="SUPFAM" id="SSF53098">
    <property type="entry name" value="Ribonuclease H-like"/>
    <property type="match status" value="1"/>
</dbReference>
<dbReference type="PANTHER" id="PTHR45749:SF23">
    <property type="entry name" value="ZINC FINGER MYM-TYPE PROTEIN 1-LIKE"/>
    <property type="match status" value="1"/>
</dbReference>
<evidence type="ECO:0000256" key="1">
    <source>
        <dbReference type="SAM" id="Coils"/>
    </source>
</evidence>
<keyword evidence="1" id="KW-0175">Coiled coil</keyword>
<dbReference type="PANTHER" id="PTHR45749">
    <property type="match status" value="1"/>
</dbReference>
<name>A0A0K0DZX2_STRER</name>
<dbReference type="Pfam" id="PF14291">
    <property type="entry name" value="DUF4371"/>
    <property type="match status" value="1"/>
</dbReference>
<dbReference type="WBParaSite" id="SSTP_0000278100.1">
    <property type="protein sequence ID" value="SSTP_0000278100.1"/>
    <property type="gene ID" value="SSTP_0000278100"/>
</dbReference>
<dbReference type="SMART" id="SM00597">
    <property type="entry name" value="ZnF_TTF"/>
    <property type="match status" value="1"/>
</dbReference>
<dbReference type="InterPro" id="IPR025398">
    <property type="entry name" value="DUF4371"/>
</dbReference>
<dbReference type="InterPro" id="IPR012337">
    <property type="entry name" value="RNaseH-like_sf"/>
</dbReference>